<dbReference type="GO" id="GO:0016853">
    <property type="term" value="F:isomerase activity"/>
    <property type="evidence" value="ECO:0007669"/>
    <property type="project" value="UniProtKB-KW"/>
</dbReference>
<dbReference type="RefSeq" id="WP_160599212.1">
    <property type="nucleotide sequence ID" value="NZ_WTYS01000001.1"/>
</dbReference>
<dbReference type="PANTHER" id="PTHR42964:SF1">
    <property type="entry name" value="POLYKETIDE BIOSYNTHESIS ENOYL-COA HYDRATASE PKSH-RELATED"/>
    <property type="match status" value="1"/>
</dbReference>
<dbReference type="Proteomes" id="UP000468943">
    <property type="component" value="Unassembled WGS sequence"/>
</dbReference>
<evidence type="ECO:0000256" key="1">
    <source>
        <dbReference type="ARBA" id="ARBA00005254"/>
    </source>
</evidence>
<comment type="similarity">
    <text evidence="1">Belongs to the enoyl-CoA hydratase/isomerase family.</text>
</comment>
<dbReference type="Pfam" id="PF00378">
    <property type="entry name" value="ECH_1"/>
    <property type="match status" value="1"/>
</dbReference>
<dbReference type="InterPro" id="IPR051683">
    <property type="entry name" value="Enoyl-CoA_Hydratase/Isomerase"/>
</dbReference>
<gene>
    <name evidence="2" type="ORF">GRI36_11435</name>
</gene>
<reference evidence="2 3" key="1">
    <citation type="submission" date="2019-12" db="EMBL/GenBank/DDBJ databases">
        <title>Genomic-based taxomic classification of the family Erythrobacteraceae.</title>
        <authorList>
            <person name="Xu L."/>
        </authorList>
    </citation>
    <scope>NUCLEOTIDE SEQUENCE [LARGE SCALE GENOMIC DNA]</scope>
    <source>
        <strain evidence="2 3">JCM 17802</strain>
    </source>
</reference>
<keyword evidence="2" id="KW-0413">Isomerase</keyword>
<sequence length="251" mass="26959">MKIRFERNGPVGAIVIDRAERRNAITLAMWQAIPDLLSQASSERGLKVLVVRSAEDGSFSAGADIGEMIANKDDAVWRAANQAAINVAQHRLARFTLPTIAFVGGDCIGGGCALALACDIRVATPNARFGITPAKLGLVYPFHDIKLLVDLVGPGQAKRLLFTGEFVDAMEARDIGLIEIIASSPDALERVIAQTSANSNTAMKQMVRRVLDGQHDDDAETLQMFAAAFEGSDFAEGSTAFAEKRRPQFEG</sequence>
<dbReference type="OrthoDB" id="5730382at2"/>
<dbReference type="SUPFAM" id="SSF52096">
    <property type="entry name" value="ClpP/crotonase"/>
    <property type="match status" value="1"/>
</dbReference>
<accession>A0A6I4SPB9</accession>
<dbReference type="CDD" id="cd06558">
    <property type="entry name" value="crotonase-like"/>
    <property type="match status" value="1"/>
</dbReference>
<protein>
    <submittedName>
        <fullName evidence="2">Enoyl-CoA hydratase/isomerase family protein</fullName>
    </submittedName>
</protein>
<dbReference type="GO" id="GO:0008300">
    <property type="term" value="P:isoprenoid catabolic process"/>
    <property type="evidence" value="ECO:0007669"/>
    <property type="project" value="TreeGrafter"/>
</dbReference>
<dbReference type="Gene3D" id="1.10.12.10">
    <property type="entry name" value="Lyase 2-enoyl-coa Hydratase, Chain A, domain 2"/>
    <property type="match status" value="1"/>
</dbReference>
<dbReference type="EMBL" id="WTYS01000001">
    <property type="protein sequence ID" value="MXO57489.1"/>
    <property type="molecule type" value="Genomic_DNA"/>
</dbReference>
<dbReference type="AlphaFoldDB" id="A0A6I4SPB9"/>
<dbReference type="Gene3D" id="3.90.226.10">
    <property type="entry name" value="2-enoyl-CoA Hydratase, Chain A, domain 1"/>
    <property type="match status" value="1"/>
</dbReference>
<name>A0A6I4SPB9_9SPHN</name>
<evidence type="ECO:0000313" key="2">
    <source>
        <dbReference type="EMBL" id="MXO57489.1"/>
    </source>
</evidence>
<dbReference type="InterPro" id="IPR029045">
    <property type="entry name" value="ClpP/crotonase-like_dom_sf"/>
</dbReference>
<proteinExistence type="inferred from homology"/>
<dbReference type="PANTHER" id="PTHR42964">
    <property type="entry name" value="ENOYL-COA HYDRATASE"/>
    <property type="match status" value="1"/>
</dbReference>
<keyword evidence="3" id="KW-1185">Reference proteome</keyword>
<dbReference type="InterPro" id="IPR001753">
    <property type="entry name" value="Enoyl-CoA_hydra/iso"/>
</dbReference>
<dbReference type="InterPro" id="IPR014748">
    <property type="entry name" value="Enoyl-CoA_hydra_C"/>
</dbReference>
<comment type="caution">
    <text evidence="2">The sequence shown here is derived from an EMBL/GenBank/DDBJ whole genome shotgun (WGS) entry which is preliminary data.</text>
</comment>
<evidence type="ECO:0000313" key="3">
    <source>
        <dbReference type="Proteomes" id="UP000468943"/>
    </source>
</evidence>
<organism evidence="2 3">
    <name type="scientific">Pontixanthobacter gangjinensis</name>
    <dbReference type="NCBI Taxonomy" id="1028742"/>
    <lineage>
        <taxon>Bacteria</taxon>
        <taxon>Pseudomonadati</taxon>
        <taxon>Pseudomonadota</taxon>
        <taxon>Alphaproteobacteria</taxon>
        <taxon>Sphingomonadales</taxon>
        <taxon>Erythrobacteraceae</taxon>
        <taxon>Pontixanthobacter</taxon>
    </lineage>
</organism>